<dbReference type="Pfam" id="PF20235">
    <property type="entry name" value="PIR2-like_helical"/>
    <property type="match status" value="1"/>
</dbReference>
<evidence type="ECO:0000313" key="3">
    <source>
        <dbReference type="EMBL" id="KAJ6853854.1"/>
    </source>
</evidence>
<reference evidence="3" key="1">
    <citation type="journal article" date="2023" name="GigaByte">
        <title>Genome assembly of the bearded iris, Iris pallida Lam.</title>
        <authorList>
            <person name="Bruccoleri R.E."/>
            <person name="Oakeley E.J."/>
            <person name="Faust A.M.E."/>
            <person name="Altorfer M."/>
            <person name="Dessus-Babus S."/>
            <person name="Burckhardt D."/>
            <person name="Oertli M."/>
            <person name="Naumann U."/>
            <person name="Petersen F."/>
            <person name="Wong J."/>
        </authorList>
    </citation>
    <scope>NUCLEOTIDE SEQUENCE</scope>
    <source>
        <strain evidence="3">GSM-AAB239-AS_SAM_17_03QT</strain>
    </source>
</reference>
<proteinExistence type="predicted"/>
<keyword evidence="4" id="KW-1185">Reference proteome</keyword>
<dbReference type="PANTHER" id="PTHR46405:SF3">
    <property type="entry name" value="RING_U-BOX SUPERFAMILY PROTEIN"/>
    <property type="match status" value="1"/>
</dbReference>
<name>A0AAX6IM41_IRIPA</name>
<feature type="domain" description="PIR2-like helical" evidence="2">
    <location>
        <begin position="1"/>
        <end position="74"/>
    </location>
</feature>
<dbReference type="InterPro" id="IPR046934">
    <property type="entry name" value="PIR2-like"/>
</dbReference>
<reference evidence="3" key="2">
    <citation type="submission" date="2023-04" db="EMBL/GenBank/DDBJ databases">
        <authorList>
            <person name="Bruccoleri R.E."/>
            <person name="Oakeley E.J."/>
            <person name="Faust A.-M."/>
            <person name="Dessus-Babus S."/>
            <person name="Altorfer M."/>
            <person name="Burckhardt D."/>
            <person name="Oertli M."/>
            <person name="Naumann U."/>
            <person name="Petersen F."/>
            <person name="Wong J."/>
        </authorList>
    </citation>
    <scope>NUCLEOTIDE SEQUENCE</scope>
    <source>
        <strain evidence="3">GSM-AAB239-AS_SAM_17_03QT</strain>
        <tissue evidence="3">Leaf</tissue>
    </source>
</reference>
<dbReference type="EMBL" id="JANAVB010000345">
    <property type="protein sequence ID" value="KAJ6853854.1"/>
    <property type="molecule type" value="Genomic_DNA"/>
</dbReference>
<dbReference type="InterPro" id="IPR046527">
    <property type="entry name" value="PIR2-like_helical"/>
</dbReference>
<protein>
    <submittedName>
        <fullName evidence="3">MND1-interacting protein 1-like</fullName>
    </submittedName>
</protein>
<comment type="caution">
    <text evidence="3">The sequence shown here is derived from an EMBL/GenBank/DDBJ whole genome shotgun (WGS) entry which is preliminary data.</text>
</comment>
<dbReference type="Proteomes" id="UP001140949">
    <property type="component" value="Unassembled WGS sequence"/>
</dbReference>
<sequence length="228" mass="25061">MDAFSNVVHNAVAFLSSGDANSGDGSAFSDLHLQEYSLAGMVCLLQQVRPNLSRSDAMWCLLASDLNVGRAAALEIPSRSDPKPVPSPRLEESDAVDSVLKSLENMSIKEEGEGEEEEEGKEMILDLVKQVRDLETQVKEQKAWAQRKAVQAVKKLSNDLTELKVLRMEREENQMVKMGKQALEDSTMKRLVEMEGALKKASGQVDRANAAPAGDVESGDMGRWRRAS</sequence>
<evidence type="ECO:0000259" key="2">
    <source>
        <dbReference type="Pfam" id="PF20235"/>
    </source>
</evidence>
<dbReference type="PANTHER" id="PTHR46405">
    <property type="entry name" value="OS05G0141500 PROTEIN"/>
    <property type="match status" value="1"/>
</dbReference>
<feature type="region of interest" description="Disordered" evidence="1">
    <location>
        <begin position="199"/>
        <end position="228"/>
    </location>
</feature>
<gene>
    <name evidence="3" type="ORF">M6B38_113880</name>
</gene>
<feature type="region of interest" description="Disordered" evidence="1">
    <location>
        <begin position="77"/>
        <end position="96"/>
    </location>
</feature>
<evidence type="ECO:0000313" key="4">
    <source>
        <dbReference type="Proteomes" id="UP001140949"/>
    </source>
</evidence>
<accession>A0AAX6IM41</accession>
<evidence type="ECO:0000256" key="1">
    <source>
        <dbReference type="SAM" id="MobiDB-lite"/>
    </source>
</evidence>
<dbReference type="AlphaFoldDB" id="A0AAX6IM41"/>
<organism evidence="3 4">
    <name type="scientific">Iris pallida</name>
    <name type="common">Sweet iris</name>
    <dbReference type="NCBI Taxonomy" id="29817"/>
    <lineage>
        <taxon>Eukaryota</taxon>
        <taxon>Viridiplantae</taxon>
        <taxon>Streptophyta</taxon>
        <taxon>Embryophyta</taxon>
        <taxon>Tracheophyta</taxon>
        <taxon>Spermatophyta</taxon>
        <taxon>Magnoliopsida</taxon>
        <taxon>Liliopsida</taxon>
        <taxon>Asparagales</taxon>
        <taxon>Iridaceae</taxon>
        <taxon>Iridoideae</taxon>
        <taxon>Irideae</taxon>
        <taxon>Iris</taxon>
    </lineage>
</organism>